<dbReference type="InterPro" id="IPR053203">
    <property type="entry name" value="Cisplatin_resist-associated"/>
</dbReference>
<dbReference type="PANTHER" id="PTHR34693:SF3">
    <property type="match status" value="1"/>
</dbReference>
<name>A0AA39GA17_SARSR</name>
<protein>
    <submittedName>
        <fullName evidence="2">Uncharacterized protein</fullName>
    </submittedName>
</protein>
<comment type="caution">
    <text evidence="2">The sequence shown here is derived from an EMBL/GenBank/DDBJ whole genome shotgun (WGS) entry which is preliminary data.</text>
</comment>
<dbReference type="EMBL" id="JAPDFR010000009">
    <property type="protein sequence ID" value="KAK0383159.1"/>
    <property type="molecule type" value="Genomic_DNA"/>
</dbReference>
<keyword evidence="3" id="KW-1185">Reference proteome</keyword>
<sequence length="132" mass="13594">MATPEVSHGRGGAGNFNPDDTQYTDGEVVRVGVEGSHGDGAYSSGRGGAGNISDVGLAPTARKDQDLVPETVVRPSQDGYDYHTGRGGAGNEHLAIDHEKKAAENQRANGSGPISVADKLKSKLFGGFGSKK</sequence>
<evidence type="ECO:0000256" key="1">
    <source>
        <dbReference type="SAM" id="MobiDB-lite"/>
    </source>
</evidence>
<evidence type="ECO:0000313" key="3">
    <source>
        <dbReference type="Proteomes" id="UP001175261"/>
    </source>
</evidence>
<dbReference type="AlphaFoldDB" id="A0AA39GA17"/>
<dbReference type="Proteomes" id="UP001175261">
    <property type="component" value="Unassembled WGS sequence"/>
</dbReference>
<dbReference type="InterPro" id="IPR022024">
    <property type="entry name" value="DUF3602"/>
</dbReference>
<reference evidence="2" key="1">
    <citation type="submission" date="2022-10" db="EMBL/GenBank/DDBJ databases">
        <title>Determination and structural analysis of whole genome sequence of Sarocladium strictum F4-1.</title>
        <authorList>
            <person name="Hu L."/>
            <person name="Jiang Y."/>
        </authorList>
    </citation>
    <scope>NUCLEOTIDE SEQUENCE</scope>
    <source>
        <strain evidence="2">F4-1</strain>
    </source>
</reference>
<gene>
    <name evidence="2" type="ORF">NLU13_9072</name>
</gene>
<feature type="region of interest" description="Disordered" evidence="1">
    <location>
        <begin position="1"/>
        <end position="91"/>
    </location>
</feature>
<dbReference type="PANTHER" id="PTHR34693">
    <property type="entry name" value="PROTEIN PAR32"/>
    <property type="match status" value="1"/>
</dbReference>
<dbReference type="Pfam" id="PF12223">
    <property type="entry name" value="DUF3602"/>
    <property type="match status" value="1"/>
</dbReference>
<evidence type="ECO:0000313" key="2">
    <source>
        <dbReference type="EMBL" id="KAK0383159.1"/>
    </source>
</evidence>
<proteinExistence type="predicted"/>
<organism evidence="2 3">
    <name type="scientific">Sarocladium strictum</name>
    <name type="common">Black bundle disease fungus</name>
    <name type="synonym">Acremonium strictum</name>
    <dbReference type="NCBI Taxonomy" id="5046"/>
    <lineage>
        <taxon>Eukaryota</taxon>
        <taxon>Fungi</taxon>
        <taxon>Dikarya</taxon>
        <taxon>Ascomycota</taxon>
        <taxon>Pezizomycotina</taxon>
        <taxon>Sordariomycetes</taxon>
        <taxon>Hypocreomycetidae</taxon>
        <taxon>Hypocreales</taxon>
        <taxon>Sarocladiaceae</taxon>
        <taxon>Sarocladium</taxon>
    </lineage>
</organism>
<accession>A0AA39GA17</accession>